<accession>A0A843UWV8</accession>
<dbReference type="GO" id="GO:0000723">
    <property type="term" value="P:telomere maintenance"/>
    <property type="evidence" value="ECO:0007669"/>
    <property type="project" value="TreeGrafter"/>
</dbReference>
<dbReference type="SUPFAM" id="SSF53300">
    <property type="entry name" value="vWA-like"/>
    <property type="match status" value="1"/>
</dbReference>
<feature type="domain" description="Ku70/Ku80 N-terminal alpha/beta" evidence="2">
    <location>
        <begin position="80"/>
        <end position="293"/>
    </location>
</feature>
<dbReference type="GO" id="GO:0042162">
    <property type="term" value="F:telomeric DNA binding"/>
    <property type="evidence" value="ECO:0007669"/>
    <property type="project" value="TreeGrafter"/>
</dbReference>
<gene>
    <name evidence="3" type="ORF">Taro_023244</name>
</gene>
<dbReference type="OrthoDB" id="3249161at2759"/>
<dbReference type="PANTHER" id="PTHR12604">
    <property type="entry name" value="KU AUTOANTIGEN DNA HELICASE"/>
    <property type="match status" value="1"/>
</dbReference>
<feature type="non-terminal residue" evidence="3">
    <location>
        <position position="417"/>
    </location>
</feature>
<reference evidence="3" key="1">
    <citation type="submission" date="2017-07" db="EMBL/GenBank/DDBJ databases">
        <title>Taro Niue Genome Assembly and Annotation.</title>
        <authorList>
            <person name="Atibalentja N."/>
            <person name="Keating K."/>
            <person name="Fields C.J."/>
        </authorList>
    </citation>
    <scope>NUCLEOTIDE SEQUENCE</scope>
    <source>
        <strain evidence="3">Niue_2</strain>
        <tissue evidence="3">Leaf</tissue>
    </source>
</reference>
<dbReference type="Proteomes" id="UP000652761">
    <property type="component" value="Unassembled WGS sequence"/>
</dbReference>
<feature type="region of interest" description="Disordered" evidence="1">
    <location>
        <begin position="23"/>
        <end position="49"/>
    </location>
</feature>
<feature type="compositionally biased region" description="Polar residues" evidence="1">
    <location>
        <begin position="23"/>
        <end position="32"/>
    </location>
</feature>
<comment type="caution">
    <text evidence="3">The sequence shown here is derived from an EMBL/GenBank/DDBJ whole genome shotgun (WGS) entry which is preliminary data.</text>
</comment>
<dbReference type="Pfam" id="PF03731">
    <property type="entry name" value="Ku_N"/>
    <property type="match status" value="1"/>
</dbReference>
<evidence type="ECO:0000313" key="4">
    <source>
        <dbReference type="Proteomes" id="UP000652761"/>
    </source>
</evidence>
<evidence type="ECO:0000313" key="3">
    <source>
        <dbReference type="EMBL" id="MQL90652.1"/>
    </source>
</evidence>
<organism evidence="3 4">
    <name type="scientific">Colocasia esculenta</name>
    <name type="common">Wild taro</name>
    <name type="synonym">Arum esculentum</name>
    <dbReference type="NCBI Taxonomy" id="4460"/>
    <lineage>
        <taxon>Eukaryota</taxon>
        <taxon>Viridiplantae</taxon>
        <taxon>Streptophyta</taxon>
        <taxon>Embryophyta</taxon>
        <taxon>Tracheophyta</taxon>
        <taxon>Spermatophyta</taxon>
        <taxon>Magnoliopsida</taxon>
        <taxon>Liliopsida</taxon>
        <taxon>Araceae</taxon>
        <taxon>Aroideae</taxon>
        <taxon>Colocasieae</taxon>
        <taxon>Colocasia</taxon>
    </lineage>
</organism>
<dbReference type="GO" id="GO:0006303">
    <property type="term" value="P:double-strand break repair via nonhomologous end joining"/>
    <property type="evidence" value="ECO:0007669"/>
    <property type="project" value="TreeGrafter"/>
</dbReference>
<dbReference type="FunFam" id="3.40.50.410:FF:000068">
    <property type="entry name" value="ATP-dependent DNA helicase 2 subunit KU70"/>
    <property type="match status" value="1"/>
</dbReference>
<dbReference type="GO" id="GO:0003690">
    <property type="term" value="F:double-stranded DNA binding"/>
    <property type="evidence" value="ECO:0007669"/>
    <property type="project" value="TreeGrafter"/>
</dbReference>
<dbReference type="Gene3D" id="3.40.50.410">
    <property type="entry name" value="von Willebrand factor, type A domain"/>
    <property type="match status" value="1"/>
</dbReference>
<dbReference type="PANTHER" id="PTHR12604:SF2">
    <property type="entry name" value="X-RAY REPAIR CROSS-COMPLEMENTING PROTEIN 6"/>
    <property type="match status" value="1"/>
</dbReference>
<keyword evidence="4" id="KW-1185">Reference proteome</keyword>
<protein>
    <recommendedName>
        <fullName evidence="2">Ku70/Ku80 N-terminal alpha/beta domain-containing protein</fullName>
    </recommendedName>
</protein>
<evidence type="ECO:0000256" key="1">
    <source>
        <dbReference type="SAM" id="MobiDB-lite"/>
    </source>
</evidence>
<dbReference type="InterPro" id="IPR005161">
    <property type="entry name" value="Ku_N"/>
</dbReference>
<evidence type="ECO:0000259" key="2">
    <source>
        <dbReference type="Pfam" id="PF03731"/>
    </source>
</evidence>
<dbReference type="GO" id="GO:0043564">
    <property type="term" value="C:Ku70:Ku80 complex"/>
    <property type="evidence" value="ECO:0007669"/>
    <property type="project" value="TreeGrafter"/>
</dbReference>
<dbReference type="EMBL" id="NMUH01001261">
    <property type="protein sequence ID" value="MQL90652.1"/>
    <property type="molecule type" value="Genomic_DNA"/>
</dbReference>
<proteinExistence type="predicted"/>
<sequence length="417" mass="46759">MLSIPGEGTIRSRVAHCFTSLSSCSPHTSTKSAGKEAPASTPCRRTSKASAMDIDPEDLFREDSDSEEEFRQEREASKEFVVYLIDASPKMFVPFTRDEDEKGETPFHIAISCVLQSLKTQIIAGSFDEVAVCFFNTKQKKNLQDVSGVYAFDVMERESLDRPTARFIKEFSNIEESFLGQIGSCYCIVSGSRENSIYNALWVAQALLRKGSSKTATKRILMFTNEDDPFGSITGPAQMDMVRTTLQRAKDAQGLGISIELLPLSRPDEDFNISKLYAELLGLENEELSQFVSSAGERVFQYHMSVETCSIRTVFKPRKIPTESCSMWGYEIYYGTLEKPSMEGTREMLMPRRGHLFVKILVLYFKSHRNASSHTKGFGVPDRIGPIRANRCGSGETRFAIRLIRSDSPDTYSGRVA</sequence>
<dbReference type="AlphaFoldDB" id="A0A843UWV8"/>
<name>A0A843UWV8_COLES</name>
<dbReference type="CDD" id="cd01458">
    <property type="entry name" value="vWA_ku"/>
    <property type="match status" value="1"/>
</dbReference>
<dbReference type="InterPro" id="IPR036465">
    <property type="entry name" value="vWFA_dom_sf"/>
</dbReference>